<name>A0A4R1QRG5_HYDET</name>
<evidence type="ECO:0000313" key="2">
    <source>
        <dbReference type="Proteomes" id="UP000295008"/>
    </source>
</evidence>
<dbReference type="AlphaFoldDB" id="A0A4R1QRG5"/>
<keyword evidence="2" id="KW-1185">Reference proteome</keyword>
<organism evidence="1 2">
    <name type="scientific">Hydrogenispora ethanolica</name>
    <dbReference type="NCBI Taxonomy" id="1082276"/>
    <lineage>
        <taxon>Bacteria</taxon>
        <taxon>Bacillati</taxon>
        <taxon>Bacillota</taxon>
        <taxon>Hydrogenispora</taxon>
    </lineage>
</organism>
<reference evidence="1 2" key="1">
    <citation type="submission" date="2019-03" db="EMBL/GenBank/DDBJ databases">
        <title>Genomic Encyclopedia of Type Strains, Phase IV (KMG-IV): sequencing the most valuable type-strain genomes for metagenomic binning, comparative biology and taxonomic classification.</title>
        <authorList>
            <person name="Goeker M."/>
        </authorList>
    </citation>
    <scope>NUCLEOTIDE SEQUENCE [LARGE SCALE GENOMIC DNA]</scope>
    <source>
        <strain evidence="1 2">LX-B</strain>
    </source>
</reference>
<proteinExistence type="predicted"/>
<evidence type="ECO:0000313" key="1">
    <source>
        <dbReference type="EMBL" id="TCL56459.1"/>
    </source>
</evidence>
<gene>
    <name evidence="1" type="ORF">EDC14_105013</name>
</gene>
<comment type="caution">
    <text evidence="1">The sequence shown here is derived from an EMBL/GenBank/DDBJ whole genome shotgun (WGS) entry which is preliminary data.</text>
</comment>
<dbReference type="EMBL" id="SLUN01000050">
    <property type="protein sequence ID" value="TCL56459.1"/>
    <property type="molecule type" value="Genomic_DNA"/>
</dbReference>
<protein>
    <submittedName>
        <fullName evidence="1">Uncharacterized protein</fullName>
    </submittedName>
</protein>
<dbReference type="Proteomes" id="UP000295008">
    <property type="component" value="Unassembled WGS sequence"/>
</dbReference>
<accession>A0A4R1QRG5</accession>
<sequence>MHNISKQFLDGKSMSKMRIGLRLYYDMDYFAVVIFRFEKL</sequence>